<dbReference type="Proteomes" id="UP000006174">
    <property type="component" value="Unassembled WGS sequence"/>
</dbReference>
<dbReference type="AlphaFoldDB" id="I2G271"/>
<dbReference type="Pfam" id="PF00328">
    <property type="entry name" value="His_Phos_2"/>
    <property type="match status" value="1"/>
</dbReference>
<dbReference type="EMBL" id="CAGI01000181">
    <property type="protein sequence ID" value="CCF53264.1"/>
    <property type="molecule type" value="Genomic_DNA"/>
</dbReference>
<evidence type="ECO:0000313" key="4">
    <source>
        <dbReference type="EMBL" id="CCF53264.1"/>
    </source>
</evidence>
<organism evidence="4 5">
    <name type="scientific">Ustilago hordei</name>
    <name type="common">Barley covered smut fungus</name>
    <dbReference type="NCBI Taxonomy" id="120017"/>
    <lineage>
        <taxon>Eukaryota</taxon>
        <taxon>Fungi</taxon>
        <taxon>Dikarya</taxon>
        <taxon>Basidiomycota</taxon>
        <taxon>Ustilaginomycotina</taxon>
        <taxon>Ustilaginomycetes</taxon>
        <taxon>Ustilaginales</taxon>
        <taxon>Ustilaginaceae</taxon>
        <taxon>Ustilago</taxon>
    </lineage>
</organism>
<name>I2G271_USTHO</name>
<evidence type="ECO:0000256" key="2">
    <source>
        <dbReference type="ARBA" id="ARBA00022801"/>
    </source>
</evidence>
<sequence length="528" mass="57530">MAQSNVPSGSFPSTDSVGTPSSPSSTSSSSFSTAATANISPDFASIPFTAGIPMASAISNTGAGAAGPGLGWRDPPKGLELSQVHYLVRHGERTPVRTRLTHIFPEKWNLCRAGREFDATVLDLAPNAYNSIPPFEVGQIHPGKTAVMHSSIMRMRRSVETESSRSGTGQKDEEGECMLGQLTDLGRLSTLRFGRELRGLYVDKLGFLPQLLTSKDHDAMYFRSTNMSRTIESLEQVVRGLHSNAVQPNTAGQFIPKVLVRNGTDENLLPNTYGCSRLCALDKAFADAAARAINPSLEEFDSQLESVTGSIPRVDGRPRLNGIVDTVKAAQAHGFPMPAALADQRMLRKFEEAVVAEWFSGYKALDPDQRLEFRRLAMGRFVNDLASRMSSRAEKGEQDPLKLAIYATHDTALAGMLCTLDCFDGRWPTFTASMGVELFKDTTAPKSSSILGLLGLGSKPVQQHYVRVRYGDRDMQLPACAAKGKHFEGRPELCTLEAFMDIAKSLQHPKGWTWEQQCAVGQGPRSSK</sequence>
<accession>I2G271</accession>
<dbReference type="PROSITE" id="PS00616">
    <property type="entry name" value="HIS_ACID_PHOSPHAT_1"/>
    <property type="match status" value="1"/>
</dbReference>
<evidence type="ECO:0000256" key="3">
    <source>
        <dbReference type="SAM" id="MobiDB-lite"/>
    </source>
</evidence>
<dbReference type="STRING" id="1128400.I2G271"/>
<dbReference type="InterPro" id="IPR033379">
    <property type="entry name" value="Acid_Pase_AS"/>
</dbReference>
<dbReference type="SUPFAM" id="SSF53254">
    <property type="entry name" value="Phosphoglycerate mutase-like"/>
    <property type="match status" value="1"/>
</dbReference>
<dbReference type="InterPro" id="IPR000560">
    <property type="entry name" value="His_Pase_clade-2"/>
</dbReference>
<comment type="similarity">
    <text evidence="1">Belongs to the histidine acid phosphatase family.</text>
</comment>
<dbReference type="PANTHER" id="PTHR11567:SF110">
    <property type="entry name" value="2-PHOSPHOXYLOSE PHOSPHATASE 1"/>
    <property type="match status" value="1"/>
</dbReference>
<dbReference type="InterPro" id="IPR050645">
    <property type="entry name" value="Histidine_acid_phosphatase"/>
</dbReference>
<feature type="compositionally biased region" description="Polar residues" evidence="3">
    <location>
        <begin position="1"/>
        <end position="11"/>
    </location>
</feature>
<evidence type="ECO:0000313" key="5">
    <source>
        <dbReference type="Proteomes" id="UP000006174"/>
    </source>
</evidence>
<feature type="compositionally biased region" description="Low complexity" evidence="3">
    <location>
        <begin position="12"/>
        <end position="32"/>
    </location>
</feature>
<protein>
    <submittedName>
        <fullName evidence="4">Related to acid phosphatase ACP2</fullName>
    </submittedName>
</protein>
<evidence type="ECO:0000256" key="1">
    <source>
        <dbReference type="ARBA" id="ARBA00005375"/>
    </source>
</evidence>
<comment type="caution">
    <text evidence="4">The sequence shown here is derived from an EMBL/GenBank/DDBJ whole genome shotgun (WGS) entry which is preliminary data.</text>
</comment>
<proteinExistence type="inferred from homology"/>
<keyword evidence="5" id="KW-1185">Reference proteome</keyword>
<dbReference type="GO" id="GO:0016791">
    <property type="term" value="F:phosphatase activity"/>
    <property type="evidence" value="ECO:0007669"/>
    <property type="project" value="TreeGrafter"/>
</dbReference>
<dbReference type="InterPro" id="IPR029033">
    <property type="entry name" value="His_PPase_superfam"/>
</dbReference>
<dbReference type="HOGENOM" id="CLU_030431_3_1_1"/>
<dbReference type="PROSITE" id="PS00778">
    <property type="entry name" value="HIS_ACID_PHOSPHAT_2"/>
    <property type="match status" value="1"/>
</dbReference>
<dbReference type="OMA" id="SWPPFTS"/>
<dbReference type="eggNOG" id="KOG3720">
    <property type="taxonomic scope" value="Eukaryota"/>
</dbReference>
<feature type="region of interest" description="Disordered" evidence="3">
    <location>
        <begin position="1"/>
        <end position="32"/>
    </location>
</feature>
<reference evidence="4 5" key="1">
    <citation type="journal article" date="2012" name="Plant Cell">
        <title>Genome comparison of barley and maize smut fungi reveals targeted loss of RNA silencing components and species-specific presence of transposable elements.</title>
        <authorList>
            <person name="Laurie J.D."/>
            <person name="Ali S."/>
            <person name="Linning R."/>
            <person name="Mannhaupt G."/>
            <person name="Wong P."/>
            <person name="Gueldener U."/>
            <person name="Muensterkoetter M."/>
            <person name="Moore R."/>
            <person name="Kahmann R."/>
            <person name="Bakkeren G."/>
            <person name="Schirawski J."/>
        </authorList>
    </citation>
    <scope>NUCLEOTIDE SEQUENCE [LARGE SCALE GENOMIC DNA]</scope>
    <source>
        <strain evidence="5">Uh4875-4</strain>
    </source>
</reference>
<keyword evidence="2" id="KW-0378">Hydrolase</keyword>
<dbReference type="PANTHER" id="PTHR11567">
    <property type="entry name" value="ACID PHOSPHATASE-RELATED"/>
    <property type="match status" value="1"/>
</dbReference>
<dbReference type="CDD" id="cd07061">
    <property type="entry name" value="HP_HAP_like"/>
    <property type="match status" value="1"/>
</dbReference>
<gene>
    <name evidence="4" type="ORF">UHOR_02714</name>
</gene>
<dbReference type="Gene3D" id="3.40.50.1240">
    <property type="entry name" value="Phosphoglycerate mutase-like"/>
    <property type="match status" value="1"/>
</dbReference>
<dbReference type="OrthoDB" id="10257284at2759"/>